<dbReference type="Proteomes" id="UP000823918">
    <property type="component" value="Unassembled WGS sequence"/>
</dbReference>
<dbReference type="AlphaFoldDB" id="A0A9D2Q1U6"/>
<sequence>MVDVAKYPEQGTLSFSRCGELTLDELINRFMQVCLGCCTEQGLNVTVRRDEFKTSNAARKMGGVISLVGKMVQKSCPGFTIESKSENYRIHLVGGQYMDEISFDLFFFTGFALERNARKRDYAEHRFQEAIDCVKKAYESMTN</sequence>
<evidence type="ECO:0000313" key="1">
    <source>
        <dbReference type="EMBL" id="HJC71388.1"/>
    </source>
</evidence>
<gene>
    <name evidence="1" type="ORF">H9698_01155</name>
</gene>
<proteinExistence type="predicted"/>
<reference evidence="1" key="2">
    <citation type="submission" date="2021-04" db="EMBL/GenBank/DDBJ databases">
        <authorList>
            <person name="Gilroy R."/>
        </authorList>
    </citation>
    <scope>NUCLEOTIDE SEQUENCE</scope>
    <source>
        <strain evidence="1">5933</strain>
    </source>
</reference>
<protein>
    <submittedName>
        <fullName evidence="1">Uncharacterized protein</fullName>
    </submittedName>
</protein>
<evidence type="ECO:0000313" key="2">
    <source>
        <dbReference type="Proteomes" id="UP000823918"/>
    </source>
</evidence>
<accession>A0A9D2Q1U6</accession>
<organism evidence="1 2">
    <name type="scientific">Candidatus Ruthenibacterium merdavium</name>
    <dbReference type="NCBI Taxonomy" id="2838752"/>
    <lineage>
        <taxon>Bacteria</taxon>
        <taxon>Bacillati</taxon>
        <taxon>Bacillota</taxon>
        <taxon>Clostridia</taxon>
        <taxon>Eubacteriales</taxon>
        <taxon>Oscillospiraceae</taxon>
        <taxon>Ruthenibacterium</taxon>
    </lineage>
</organism>
<dbReference type="EMBL" id="DWWA01000008">
    <property type="protein sequence ID" value="HJC71388.1"/>
    <property type="molecule type" value="Genomic_DNA"/>
</dbReference>
<name>A0A9D2Q1U6_9FIRM</name>
<reference evidence="1" key="1">
    <citation type="journal article" date="2021" name="PeerJ">
        <title>Extensive microbial diversity within the chicken gut microbiome revealed by metagenomics and culture.</title>
        <authorList>
            <person name="Gilroy R."/>
            <person name="Ravi A."/>
            <person name="Getino M."/>
            <person name="Pursley I."/>
            <person name="Horton D.L."/>
            <person name="Alikhan N.F."/>
            <person name="Baker D."/>
            <person name="Gharbi K."/>
            <person name="Hall N."/>
            <person name="Watson M."/>
            <person name="Adriaenssens E.M."/>
            <person name="Foster-Nyarko E."/>
            <person name="Jarju S."/>
            <person name="Secka A."/>
            <person name="Antonio M."/>
            <person name="Oren A."/>
            <person name="Chaudhuri R.R."/>
            <person name="La Ragione R."/>
            <person name="Hildebrand F."/>
            <person name="Pallen M.J."/>
        </authorList>
    </citation>
    <scope>NUCLEOTIDE SEQUENCE</scope>
    <source>
        <strain evidence="1">5933</strain>
    </source>
</reference>
<comment type="caution">
    <text evidence="1">The sequence shown here is derived from an EMBL/GenBank/DDBJ whole genome shotgun (WGS) entry which is preliminary data.</text>
</comment>